<protein>
    <submittedName>
        <fullName evidence="1">Uncharacterized protein</fullName>
    </submittedName>
</protein>
<gene>
    <name evidence="1" type="ORF">SKP52_09745</name>
</gene>
<accession>A0A0A7PFF1</accession>
<reference evidence="1 2" key="1">
    <citation type="journal article" date="2015" name="Int. J. Syst. Evol. Microbiol.">
        <title>Description of Sphingopyxis fribergensis sp. nov. - a soil bacterium with the ability to degrade styrene and phenylacetic acid.</title>
        <authorList>
            <person name="Oelschlagel M."/>
            <person name="Ruckert C."/>
            <person name="Kalinowski J."/>
            <person name="Schmidt G."/>
            <person name="Schlomann M."/>
            <person name="Tischler D."/>
        </authorList>
    </citation>
    <scope>NUCLEOTIDE SEQUENCE [LARGE SCALE GENOMIC DNA]</scope>
    <source>
        <strain evidence="1 2">Kp5.2</strain>
    </source>
</reference>
<keyword evidence="2" id="KW-1185">Reference proteome</keyword>
<name>A0A0A7PFF1_9SPHN</name>
<organism evidence="1 2">
    <name type="scientific">Sphingopyxis fribergensis</name>
    <dbReference type="NCBI Taxonomy" id="1515612"/>
    <lineage>
        <taxon>Bacteria</taxon>
        <taxon>Pseudomonadati</taxon>
        <taxon>Pseudomonadota</taxon>
        <taxon>Alphaproteobacteria</taxon>
        <taxon>Sphingomonadales</taxon>
        <taxon>Sphingomonadaceae</taxon>
        <taxon>Sphingopyxis</taxon>
    </lineage>
</organism>
<evidence type="ECO:0000313" key="1">
    <source>
        <dbReference type="EMBL" id="AJA08856.1"/>
    </source>
</evidence>
<dbReference type="OrthoDB" id="189778at2"/>
<dbReference type="RefSeq" id="WP_039574348.1">
    <property type="nucleotide sequence ID" value="NZ_CP009122.1"/>
</dbReference>
<dbReference type="KEGG" id="sphk:SKP52_09745"/>
<dbReference type="EMBL" id="CP009122">
    <property type="protein sequence ID" value="AJA08856.1"/>
    <property type="molecule type" value="Genomic_DNA"/>
</dbReference>
<dbReference type="Proteomes" id="UP000030907">
    <property type="component" value="Chromosome"/>
</dbReference>
<proteinExistence type="predicted"/>
<dbReference type="HOGENOM" id="CLU_2234845_0_0_5"/>
<dbReference type="AlphaFoldDB" id="A0A0A7PFF1"/>
<sequence>MTMPVGRRPVRAGDRLYFRGYSVPIDYEILEKGQIVAVAEVREDGEYVVFPIDDWGRVYSQEGETVFSDEVVPLPMPPIPIRRFPPPYGQRDNEGRFREATRFLG</sequence>
<evidence type="ECO:0000313" key="2">
    <source>
        <dbReference type="Proteomes" id="UP000030907"/>
    </source>
</evidence>